<keyword evidence="6" id="KW-1185">Reference proteome</keyword>
<gene>
    <name evidence="5" type="ORF">GCM10010339_78330</name>
</gene>
<evidence type="ECO:0000256" key="3">
    <source>
        <dbReference type="SAM" id="SignalP"/>
    </source>
</evidence>
<keyword evidence="5" id="KW-0645">Protease</keyword>
<dbReference type="InterPro" id="IPR009003">
    <property type="entry name" value="Peptidase_S1_PA"/>
</dbReference>
<reference evidence="5" key="2">
    <citation type="submission" date="2020-09" db="EMBL/GenBank/DDBJ databases">
        <authorList>
            <person name="Sun Q."/>
            <person name="Ohkuma M."/>
        </authorList>
    </citation>
    <scope>NUCLEOTIDE SEQUENCE</scope>
    <source>
        <strain evidence="5">JCM 4714</strain>
    </source>
</reference>
<dbReference type="Gene3D" id="2.40.10.10">
    <property type="entry name" value="Trypsin-like serine proteases"/>
    <property type="match status" value="1"/>
</dbReference>
<name>A0A918YRD5_9ACTN</name>
<dbReference type="PANTHER" id="PTHR24276">
    <property type="entry name" value="POLYSERASE-RELATED"/>
    <property type="match status" value="1"/>
</dbReference>
<dbReference type="RefSeq" id="WP_189958362.1">
    <property type="nucleotide sequence ID" value="NZ_BMVG01000037.1"/>
</dbReference>
<evidence type="ECO:0000256" key="1">
    <source>
        <dbReference type="ARBA" id="ARBA00007664"/>
    </source>
</evidence>
<evidence type="ECO:0000313" key="6">
    <source>
        <dbReference type="Proteomes" id="UP000655443"/>
    </source>
</evidence>
<dbReference type="FunFam" id="2.40.10.10:FF:000068">
    <property type="entry name" value="transmembrane protease serine 2"/>
    <property type="match status" value="1"/>
</dbReference>
<feature type="domain" description="Peptidase S1" evidence="4">
    <location>
        <begin position="26"/>
        <end position="260"/>
    </location>
</feature>
<organism evidence="5 6">
    <name type="scientific">Streptomyces alanosinicus</name>
    <dbReference type="NCBI Taxonomy" id="68171"/>
    <lineage>
        <taxon>Bacteria</taxon>
        <taxon>Bacillati</taxon>
        <taxon>Actinomycetota</taxon>
        <taxon>Actinomycetes</taxon>
        <taxon>Kitasatosporales</taxon>
        <taxon>Streptomycetaceae</taxon>
        <taxon>Streptomyces</taxon>
    </lineage>
</organism>
<protein>
    <submittedName>
        <fullName evidence="5">Serine protease</fullName>
    </submittedName>
</protein>
<keyword evidence="2" id="KW-1015">Disulfide bond</keyword>
<evidence type="ECO:0000313" key="5">
    <source>
        <dbReference type="EMBL" id="GHE12956.1"/>
    </source>
</evidence>
<dbReference type="AlphaFoldDB" id="A0A918YRD5"/>
<dbReference type="SUPFAM" id="SSF50494">
    <property type="entry name" value="Trypsin-like serine proteases"/>
    <property type="match status" value="1"/>
</dbReference>
<dbReference type="InterPro" id="IPR001314">
    <property type="entry name" value="Peptidase_S1A"/>
</dbReference>
<dbReference type="EMBL" id="BMVG01000037">
    <property type="protein sequence ID" value="GHE12956.1"/>
    <property type="molecule type" value="Genomic_DNA"/>
</dbReference>
<dbReference type="SMART" id="SM00020">
    <property type="entry name" value="Tryp_SPc"/>
    <property type="match status" value="1"/>
</dbReference>
<feature type="signal peptide" evidence="3">
    <location>
        <begin position="1"/>
        <end position="23"/>
    </location>
</feature>
<dbReference type="InterPro" id="IPR043504">
    <property type="entry name" value="Peptidase_S1_PA_chymotrypsin"/>
</dbReference>
<dbReference type="InterPro" id="IPR001254">
    <property type="entry name" value="Trypsin_dom"/>
</dbReference>
<dbReference type="PANTHER" id="PTHR24276:SF98">
    <property type="entry name" value="FI18310P1-RELATED"/>
    <property type="match status" value="1"/>
</dbReference>
<keyword evidence="5" id="KW-0378">Hydrolase</keyword>
<dbReference type="InterPro" id="IPR050430">
    <property type="entry name" value="Peptidase_S1"/>
</dbReference>
<evidence type="ECO:0000256" key="2">
    <source>
        <dbReference type="ARBA" id="ARBA00023157"/>
    </source>
</evidence>
<proteinExistence type="inferred from homology"/>
<evidence type="ECO:0000259" key="4">
    <source>
        <dbReference type="PROSITE" id="PS50240"/>
    </source>
</evidence>
<dbReference type="GO" id="GO:0004252">
    <property type="term" value="F:serine-type endopeptidase activity"/>
    <property type="evidence" value="ECO:0007669"/>
    <property type="project" value="InterPro"/>
</dbReference>
<dbReference type="PRINTS" id="PR00722">
    <property type="entry name" value="CHYMOTRYPSIN"/>
</dbReference>
<dbReference type="Proteomes" id="UP000655443">
    <property type="component" value="Unassembled WGS sequence"/>
</dbReference>
<comment type="similarity">
    <text evidence="1">Belongs to the peptidase S1 family.</text>
</comment>
<accession>A0A918YRD5</accession>
<dbReference type="Pfam" id="PF00089">
    <property type="entry name" value="Trypsin"/>
    <property type="match status" value="1"/>
</dbReference>
<comment type="caution">
    <text evidence="5">The sequence shown here is derived from an EMBL/GenBank/DDBJ whole genome shotgun (WGS) entry which is preliminary data.</text>
</comment>
<dbReference type="CDD" id="cd00190">
    <property type="entry name" value="Tryp_SPc"/>
    <property type="match status" value="1"/>
</dbReference>
<feature type="chain" id="PRO_5039126770" evidence="3">
    <location>
        <begin position="24"/>
        <end position="260"/>
    </location>
</feature>
<keyword evidence="3" id="KW-0732">Signal</keyword>
<dbReference type="PROSITE" id="PS50240">
    <property type="entry name" value="TRYPSIN_DOM"/>
    <property type="match status" value="1"/>
</dbReference>
<reference evidence="5" key="1">
    <citation type="journal article" date="2014" name="Int. J. Syst. Evol. Microbiol.">
        <title>Complete genome sequence of Corynebacterium casei LMG S-19264T (=DSM 44701T), isolated from a smear-ripened cheese.</title>
        <authorList>
            <consortium name="US DOE Joint Genome Institute (JGI-PGF)"/>
            <person name="Walter F."/>
            <person name="Albersmeier A."/>
            <person name="Kalinowski J."/>
            <person name="Ruckert C."/>
        </authorList>
    </citation>
    <scope>NUCLEOTIDE SEQUENCE</scope>
    <source>
        <strain evidence="5">JCM 4714</strain>
    </source>
</reference>
<dbReference type="GO" id="GO:0006508">
    <property type="term" value="P:proteolysis"/>
    <property type="evidence" value="ECO:0007669"/>
    <property type="project" value="UniProtKB-KW"/>
</dbReference>
<sequence length="260" mass="26123">MLRKVVVSAGIAFGLAFATTVPAAAIVGGSPAATDTAPYQVSVLMEGWVGKSHACGGFLIGAKRVVTSAHCIAGATASKIEVRWGGLEKGKLPHSSGVSKVVVHPGWNANTFANDVGILQLSGSASETGTVRFAKLASSAPAPDTLATVTGWGRTQADDPSLPNALQETQLPIRTFAACQAAYPGPQTAPTSPDPVLGSGMLCAGSDDGGSGICTLDSGDPLTADGMVVGIASWSRGCGEPGSPSVFTDVAQVKSWAESQ</sequence>